<dbReference type="PANTHER" id="PTHR43640:SF1">
    <property type="entry name" value="THIOREDOXIN-DEPENDENT PEROXIREDOXIN"/>
    <property type="match status" value="1"/>
</dbReference>
<proteinExistence type="predicted"/>
<dbReference type="EMBL" id="QLMC01000001">
    <property type="protein sequence ID" value="RAK02412.1"/>
    <property type="molecule type" value="Genomic_DNA"/>
</dbReference>
<keyword evidence="1" id="KW-0732">Signal</keyword>
<dbReference type="InterPro" id="IPR047262">
    <property type="entry name" value="PRX-like1"/>
</dbReference>
<dbReference type="InterPro" id="IPR036249">
    <property type="entry name" value="Thioredoxin-like_sf"/>
</dbReference>
<dbReference type="GO" id="GO:0016209">
    <property type="term" value="F:antioxidant activity"/>
    <property type="evidence" value="ECO:0007669"/>
    <property type="project" value="InterPro"/>
</dbReference>
<dbReference type="PROSITE" id="PS51352">
    <property type="entry name" value="THIOREDOXIN_2"/>
    <property type="match status" value="1"/>
</dbReference>
<gene>
    <name evidence="3" type="ORF">LX87_00532</name>
</gene>
<protein>
    <submittedName>
        <fullName evidence="3">AhpC/TSA family protein</fullName>
    </submittedName>
</protein>
<feature type="chain" id="PRO_5016320285" evidence="1">
    <location>
        <begin position="21"/>
        <end position="213"/>
    </location>
</feature>
<dbReference type="Gene3D" id="3.40.30.10">
    <property type="entry name" value="Glutaredoxin"/>
    <property type="match status" value="1"/>
</dbReference>
<evidence type="ECO:0000259" key="2">
    <source>
        <dbReference type="PROSITE" id="PS51352"/>
    </source>
</evidence>
<organism evidence="3 4">
    <name type="scientific">Larkinella arboricola</name>
    <dbReference type="NCBI Taxonomy" id="643671"/>
    <lineage>
        <taxon>Bacteria</taxon>
        <taxon>Pseudomonadati</taxon>
        <taxon>Bacteroidota</taxon>
        <taxon>Cytophagia</taxon>
        <taxon>Cytophagales</taxon>
        <taxon>Spirosomataceae</taxon>
        <taxon>Larkinella</taxon>
    </lineage>
</organism>
<dbReference type="OrthoDB" id="9809746at2"/>
<dbReference type="InterPro" id="IPR000866">
    <property type="entry name" value="AhpC/TSA"/>
</dbReference>
<dbReference type="GO" id="GO:0016491">
    <property type="term" value="F:oxidoreductase activity"/>
    <property type="evidence" value="ECO:0007669"/>
    <property type="project" value="InterPro"/>
</dbReference>
<dbReference type="Proteomes" id="UP000248790">
    <property type="component" value="Unassembled WGS sequence"/>
</dbReference>
<evidence type="ECO:0000313" key="3">
    <source>
        <dbReference type="EMBL" id="RAK02412.1"/>
    </source>
</evidence>
<comment type="caution">
    <text evidence="3">The sequence shown here is derived from an EMBL/GenBank/DDBJ whole genome shotgun (WGS) entry which is preliminary data.</text>
</comment>
<evidence type="ECO:0000313" key="4">
    <source>
        <dbReference type="Proteomes" id="UP000248790"/>
    </source>
</evidence>
<sequence>MKAWISLLAVLMTTVAATFAPEPPSDKKRTYPLGDAVQDFKLKNVDGRMISLSDYKNGKGVIIIFTTNHCPFSKAYEERMIALDRKYAPQGFPVVAIQPNDPAAYTEDSFENMKARAKEKNYSFPYLSDEAQTVARQFGATRTPEAFVLKQAGGRFTIEYTGAIDDSPQLASAVKRRYVEEAVNNLLAGRPVVTTTAKAIGCAIKWKGMMSYE</sequence>
<dbReference type="CDD" id="cd02969">
    <property type="entry name" value="PRX_like1"/>
    <property type="match status" value="1"/>
</dbReference>
<dbReference type="SUPFAM" id="SSF52833">
    <property type="entry name" value="Thioredoxin-like"/>
    <property type="match status" value="1"/>
</dbReference>
<accession>A0A327X9V5</accession>
<dbReference type="InterPro" id="IPR013766">
    <property type="entry name" value="Thioredoxin_domain"/>
</dbReference>
<dbReference type="RefSeq" id="WP_111626616.1">
    <property type="nucleotide sequence ID" value="NZ_QLMC01000001.1"/>
</dbReference>
<feature type="domain" description="Thioredoxin" evidence="2">
    <location>
        <begin position="31"/>
        <end position="184"/>
    </location>
</feature>
<dbReference type="AlphaFoldDB" id="A0A327X9V5"/>
<feature type="signal peptide" evidence="1">
    <location>
        <begin position="1"/>
        <end position="20"/>
    </location>
</feature>
<dbReference type="Pfam" id="PF00578">
    <property type="entry name" value="AhpC-TSA"/>
    <property type="match status" value="1"/>
</dbReference>
<keyword evidence="4" id="KW-1185">Reference proteome</keyword>
<dbReference type="PANTHER" id="PTHR43640">
    <property type="entry name" value="OS07G0260300 PROTEIN"/>
    <property type="match status" value="1"/>
</dbReference>
<reference evidence="3 4" key="1">
    <citation type="submission" date="2018-06" db="EMBL/GenBank/DDBJ databases">
        <title>Genomic Encyclopedia of Archaeal and Bacterial Type Strains, Phase II (KMG-II): from individual species to whole genera.</title>
        <authorList>
            <person name="Goeker M."/>
        </authorList>
    </citation>
    <scope>NUCLEOTIDE SEQUENCE [LARGE SCALE GENOMIC DNA]</scope>
    <source>
        <strain evidence="3 4">DSM 21851</strain>
    </source>
</reference>
<evidence type="ECO:0000256" key="1">
    <source>
        <dbReference type="SAM" id="SignalP"/>
    </source>
</evidence>
<name>A0A327X9V5_LARAB</name>